<reference evidence="1 2" key="1">
    <citation type="submission" date="2018-10" db="EMBL/GenBank/DDBJ databases">
        <title>Rhizobium etli, R. leguminosarum and a new Rhizobium genospecies from Phaseolus dumosus.</title>
        <authorList>
            <person name="Ramirez-Puebla S.T."/>
            <person name="Rogel-Hernandez M.A."/>
            <person name="Guerrero G."/>
            <person name="Ormeno-Orrillo E."/>
            <person name="Martinez-Romero J.C."/>
            <person name="Negrete-Yankelevich S."/>
            <person name="Martinez-Romero E."/>
        </authorList>
    </citation>
    <scope>NUCLEOTIDE SEQUENCE [LARGE SCALE GENOMIC DNA]</scope>
    <source>
        <strain evidence="1 2">CCGE525</strain>
    </source>
</reference>
<keyword evidence="2" id="KW-1185">Reference proteome</keyword>
<name>A0A387FHJ5_9HYPH</name>
<evidence type="ECO:0000313" key="2">
    <source>
        <dbReference type="Proteomes" id="UP000282195"/>
    </source>
</evidence>
<sequence length="116" mass="12917">MSPWVGGSRDLKNGYEWLQLRGLAFGKHPAGLSLCFHHGKLISSDWGVSLPGAPMEGGWPTQQAIDQEIAFVRRILTALFQTELTTGALEFSWGTVWSKFDPKGFLASHGIRYRQL</sequence>
<dbReference type="KEGG" id="rjg:CCGE525_02610"/>
<dbReference type="OrthoDB" id="9156517at2"/>
<gene>
    <name evidence="1" type="ORF">CCGE525_02610</name>
</gene>
<evidence type="ECO:0000313" key="1">
    <source>
        <dbReference type="EMBL" id="AYG57823.1"/>
    </source>
</evidence>
<proteinExistence type="predicted"/>
<protein>
    <submittedName>
        <fullName evidence="1">Uncharacterized protein</fullName>
    </submittedName>
</protein>
<dbReference type="Proteomes" id="UP000282195">
    <property type="component" value="Chromosome"/>
</dbReference>
<accession>A0A387FHJ5</accession>
<organism evidence="1 2">
    <name type="scientific">Rhizobium jaguaris</name>
    <dbReference type="NCBI Taxonomy" id="1312183"/>
    <lineage>
        <taxon>Bacteria</taxon>
        <taxon>Pseudomonadati</taxon>
        <taxon>Pseudomonadota</taxon>
        <taxon>Alphaproteobacteria</taxon>
        <taxon>Hyphomicrobiales</taxon>
        <taxon>Rhizobiaceae</taxon>
        <taxon>Rhizobium/Agrobacterium group</taxon>
        <taxon>Rhizobium</taxon>
    </lineage>
</organism>
<dbReference type="AlphaFoldDB" id="A0A387FHJ5"/>
<dbReference type="EMBL" id="CP032694">
    <property type="protein sequence ID" value="AYG57823.1"/>
    <property type="molecule type" value="Genomic_DNA"/>
</dbReference>